<accession>A0AA39UPH0</accession>
<reference evidence="2" key="1">
    <citation type="submission" date="2023-06" db="EMBL/GenBank/DDBJ databases">
        <authorList>
            <consortium name="Lawrence Berkeley National Laboratory"/>
            <person name="Ahrendt S."/>
            <person name="Sahu N."/>
            <person name="Indic B."/>
            <person name="Wong-Bajracharya J."/>
            <person name="Merenyi Z."/>
            <person name="Ke H.-M."/>
            <person name="Monk M."/>
            <person name="Kocsube S."/>
            <person name="Drula E."/>
            <person name="Lipzen A."/>
            <person name="Balint B."/>
            <person name="Henrissat B."/>
            <person name="Andreopoulos B."/>
            <person name="Martin F.M."/>
            <person name="Harder C.B."/>
            <person name="Rigling D."/>
            <person name="Ford K.L."/>
            <person name="Foster G.D."/>
            <person name="Pangilinan J."/>
            <person name="Papanicolaou A."/>
            <person name="Barry K."/>
            <person name="LaButti K."/>
            <person name="Viragh M."/>
            <person name="Koriabine M."/>
            <person name="Yan M."/>
            <person name="Riley R."/>
            <person name="Champramary S."/>
            <person name="Plett K.L."/>
            <person name="Tsai I.J."/>
            <person name="Slot J."/>
            <person name="Sipos G."/>
            <person name="Plett J."/>
            <person name="Nagy L.G."/>
            <person name="Grigoriev I.V."/>
        </authorList>
    </citation>
    <scope>NUCLEOTIDE SEQUENCE</scope>
    <source>
        <strain evidence="2">HWK02</strain>
    </source>
</reference>
<feature type="non-terminal residue" evidence="2">
    <location>
        <position position="279"/>
    </location>
</feature>
<evidence type="ECO:0000313" key="2">
    <source>
        <dbReference type="EMBL" id="KAK0496948.1"/>
    </source>
</evidence>
<gene>
    <name evidence="2" type="ORF">EDD18DRAFT_1073675</name>
</gene>
<dbReference type="AlphaFoldDB" id="A0AA39UPH0"/>
<organism evidence="2 3">
    <name type="scientific">Armillaria luteobubalina</name>
    <dbReference type="NCBI Taxonomy" id="153913"/>
    <lineage>
        <taxon>Eukaryota</taxon>
        <taxon>Fungi</taxon>
        <taxon>Dikarya</taxon>
        <taxon>Basidiomycota</taxon>
        <taxon>Agaricomycotina</taxon>
        <taxon>Agaricomycetes</taxon>
        <taxon>Agaricomycetidae</taxon>
        <taxon>Agaricales</taxon>
        <taxon>Marasmiineae</taxon>
        <taxon>Physalacriaceae</taxon>
        <taxon>Armillaria</taxon>
    </lineage>
</organism>
<keyword evidence="3" id="KW-1185">Reference proteome</keyword>
<sequence length="279" mass="31525">MAATLRNLVTKPSKKPDLAIFCGEALVTEYNNPKLMMGMFPTLFPFGIGGFEDPSRPVAVSFQKQANYYLDITSWVFRYHNSFIFVAMNILQRRQVHLHTHFAMNSANFESVANVITEIQPETLSQVTSHLEQEGSIGSLTVEQKHVFTLLNQVKTIAAKVTGSEAMKIMYHNEIKLYIGPFGVPHLFFTANPNPSNSPLFQLMWGDESINLDEKVPSLVEYAKRGLHLAADPVAGLDFFNFTIKCVMEFLFGWDFEKKRSSREGGLLGHMKSFYGIKE</sequence>
<dbReference type="InterPro" id="IPR025476">
    <property type="entry name" value="Helitron_helicase-like"/>
</dbReference>
<name>A0AA39UPH0_9AGAR</name>
<dbReference type="EMBL" id="JAUEPU010000014">
    <property type="protein sequence ID" value="KAK0496948.1"/>
    <property type="molecule type" value="Genomic_DNA"/>
</dbReference>
<evidence type="ECO:0000259" key="1">
    <source>
        <dbReference type="Pfam" id="PF14214"/>
    </source>
</evidence>
<feature type="domain" description="Helitron helicase-like" evidence="1">
    <location>
        <begin position="77"/>
        <end position="276"/>
    </location>
</feature>
<proteinExistence type="predicted"/>
<dbReference type="Pfam" id="PF14214">
    <property type="entry name" value="Helitron_like_N"/>
    <property type="match status" value="1"/>
</dbReference>
<comment type="caution">
    <text evidence="2">The sequence shown here is derived from an EMBL/GenBank/DDBJ whole genome shotgun (WGS) entry which is preliminary data.</text>
</comment>
<protein>
    <recommendedName>
        <fullName evidence="1">Helitron helicase-like domain-containing protein</fullName>
    </recommendedName>
</protein>
<evidence type="ECO:0000313" key="3">
    <source>
        <dbReference type="Proteomes" id="UP001175228"/>
    </source>
</evidence>
<dbReference type="Proteomes" id="UP001175228">
    <property type="component" value="Unassembled WGS sequence"/>
</dbReference>